<accession>A0A940ICS4</accession>
<evidence type="ECO:0000313" key="8">
    <source>
        <dbReference type="Proteomes" id="UP000727857"/>
    </source>
</evidence>
<keyword evidence="3" id="KW-0560">Oxidoreductase</keyword>
<dbReference type="SUPFAM" id="SSF51905">
    <property type="entry name" value="FAD/NAD(P)-binding domain"/>
    <property type="match status" value="1"/>
</dbReference>
<keyword evidence="1" id="KW-0285">Flavoprotein</keyword>
<dbReference type="AlphaFoldDB" id="A0A940ICS4"/>
<dbReference type="InterPro" id="IPR050097">
    <property type="entry name" value="Ferredoxin-NADP_redctase_2"/>
</dbReference>
<evidence type="ECO:0000259" key="6">
    <source>
        <dbReference type="Pfam" id="PF07992"/>
    </source>
</evidence>
<dbReference type="Gene3D" id="3.50.50.60">
    <property type="entry name" value="FAD/NAD(P)-binding domain"/>
    <property type="match status" value="2"/>
</dbReference>
<evidence type="ECO:0000256" key="5">
    <source>
        <dbReference type="ARBA" id="ARBA00023284"/>
    </source>
</evidence>
<dbReference type="InterPro" id="IPR023753">
    <property type="entry name" value="FAD/NAD-binding_dom"/>
</dbReference>
<evidence type="ECO:0000256" key="1">
    <source>
        <dbReference type="ARBA" id="ARBA00022630"/>
    </source>
</evidence>
<dbReference type="PRINTS" id="PR00469">
    <property type="entry name" value="PNDRDTASEII"/>
</dbReference>
<organism evidence="7 8">
    <name type="scientific">Candidatus Stercoripulliclostridium pullicola</name>
    <dbReference type="NCBI Taxonomy" id="2840953"/>
    <lineage>
        <taxon>Bacteria</taxon>
        <taxon>Bacillati</taxon>
        <taxon>Bacillota</taxon>
        <taxon>Clostridia</taxon>
        <taxon>Eubacteriales</taxon>
        <taxon>Candidatus Stercoripulliclostridium</taxon>
    </lineage>
</organism>
<dbReference type="Pfam" id="PF07992">
    <property type="entry name" value="Pyr_redox_2"/>
    <property type="match status" value="1"/>
</dbReference>
<feature type="domain" description="FAD/NAD(P)-binding" evidence="6">
    <location>
        <begin position="6"/>
        <end position="292"/>
    </location>
</feature>
<name>A0A940ICS4_9FIRM</name>
<comment type="caution">
    <text evidence="7">The sequence shown here is derived from an EMBL/GenBank/DDBJ whole genome shotgun (WGS) entry which is preliminary data.</text>
</comment>
<dbReference type="GO" id="GO:0016668">
    <property type="term" value="F:oxidoreductase activity, acting on a sulfur group of donors, NAD(P) as acceptor"/>
    <property type="evidence" value="ECO:0007669"/>
    <property type="project" value="UniProtKB-ARBA"/>
</dbReference>
<keyword evidence="2" id="KW-0274">FAD</keyword>
<evidence type="ECO:0000313" key="7">
    <source>
        <dbReference type="EMBL" id="MBO8423806.1"/>
    </source>
</evidence>
<reference evidence="7" key="1">
    <citation type="submission" date="2020-10" db="EMBL/GenBank/DDBJ databases">
        <authorList>
            <person name="Gilroy R."/>
        </authorList>
    </citation>
    <scope>NUCLEOTIDE SEQUENCE</scope>
    <source>
        <strain evidence="7">517</strain>
    </source>
</reference>
<evidence type="ECO:0000256" key="4">
    <source>
        <dbReference type="ARBA" id="ARBA00023157"/>
    </source>
</evidence>
<dbReference type="InterPro" id="IPR036188">
    <property type="entry name" value="FAD/NAD-bd_sf"/>
</dbReference>
<evidence type="ECO:0000256" key="3">
    <source>
        <dbReference type="ARBA" id="ARBA00023002"/>
    </source>
</evidence>
<dbReference type="PANTHER" id="PTHR48105">
    <property type="entry name" value="THIOREDOXIN REDUCTASE 1-RELATED-RELATED"/>
    <property type="match status" value="1"/>
</dbReference>
<keyword evidence="5" id="KW-0676">Redox-active center</keyword>
<reference evidence="7" key="2">
    <citation type="journal article" date="2021" name="PeerJ">
        <title>Extensive microbial diversity within the chicken gut microbiome revealed by metagenomics and culture.</title>
        <authorList>
            <person name="Gilroy R."/>
            <person name="Ravi A."/>
            <person name="Getino M."/>
            <person name="Pursley I."/>
            <person name="Horton D.L."/>
            <person name="Alikhan N.F."/>
            <person name="Baker D."/>
            <person name="Gharbi K."/>
            <person name="Hall N."/>
            <person name="Watson M."/>
            <person name="Adriaenssens E.M."/>
            <person name="Foster-Nyarko E."/>
            <person name="Jarju S."/>
            <person name="Secka A."/>
            <person name="Antonio M."/>
            <person name="Oren A."/>
            <person name="Chaudhuri R.R."/>
            <person name="La Ragione R."/>
            <person name="Hildebrand F."/>
            <person name="Pallen M.J."/>
        </authorList>
    </citation>
    <scope>NUCLEOTIDE SEQUENCE</scope>
    <source>
        <strain evidence="7">517</strain>
    </source>
</reference>
<gene>
    <name evidence="7" type="ORF">IAB16_02100</name>
</gene>
<proteinExistence type="predicted"/>
<dbReference type="Proteomes" id="UP000727857">
    <property type="component" value="Unassembled WGS sequence"/>
</dbReference>
<dbReference type="InterPro" id="IPR008255">
    <property type="entry name" value="Pyr_nucl-diS_OxRdtase_2_AS"/>
</dbReference>
<dbReference type="PROSITE" id="PS00573">
    <property type="entry name" value="PYRIDINE_REDOX_2"/>
    <property type="match status" value="1"/>
</dbReference>
<evidence type="ECO:0000256" key="2">
    <source>
        <dbReference type="ARBA" id="ARBA00022827"/>
    </source>
</evidence>
<dbReference type="PRINTS" id="PR00368">
    <property type="entry name" value="FADPNR"/>
</dbReference>
<dbReference type="EMBL" id="JADINF010000052">
    <property type="protein sequence ID" value="MBO8423806.1"/>
    <property type="molecule type" value="Genomic_DNA"/>
</dbReference>
<sequence length="308" mass="33109">MIERDYDVIVIGAGAAGMTAALYALRGGKKVLVLEKETFGGQIAFSPKVQNFPSIKEIAGAEFAENLFTQVSDLGADFELETVSSVSKEGEVFTVTTDYRSYTSLAVVIAAGVKHRHLGIEKEKDFLGNGVYYCALCDGALYAGKDVALVGDGNTALQYALMLSDICSKVTVVTMFNRFFGEPALEKALRARDNVEIIPDYIAVDFAGDKEFEGVVFKETKGEKRFTLITPALFVAIGQVPDNAAFANLVDLDKQGFIIANEDTKTRTEGLYAAGDCRTKEVRQLTTAVADGACAATQAMNLINALGE</sequence>
<keyword evidence="4" id="KW-1015">Disulfide bond</keyword>
<protein>
    <submittedName>
        <fullName evidence="7">FAD-dependent oxidoreductase</fullName>
    </submittedName>
</protein>